<sequence length="452" mass="52026">MNGQSSKLLISTIQEKKALMYIDETTFTKWQLQYGETLSIKAGQRSIEIAVESFSSTSRECKLSNFASQYLTLPPFTHPISVTFLPSTKTIIIGPFLALLTNQSLLTDGTFGEMDVFFQEMHTYSTTLGIPFYLTTLQSLESEVITGYWFHENSWEPCTLPFPSVLYNRIHSRRLERTDRFEQFTAHLQAKKIPLFNSCFLSKWAVHEMLVQDENLQPHLPDTISFGVQEAFCSFLQHHAVIYVKPIFGSQGKHIGKVTKLEKGWLFEHSGNTQDTHFVQSEAELFFYLKKFCKQRSFIIQKGIPLLEWEHKKVDFRILLHQTKEDIWKVTSAVARIGDTGHIVSNIARGAEMKNGIQFLKERFDRQQAIHLYHTLTHLAKKTAHSLDKQHEGLLGELGIDLALDEQFHPWIIEVNSKPSKRFDGTRDKLRPSVKALIDYMSTLQHTLKNEG</sequence>
<dbReference type="Proteomes" id="UP000266016">
    <property type="component" value="Unassembled WGS sequence"/>
</dbReference>
<dbReference type="Pfam" id="PF14398">
    <property type="entry name" value="ATPgrasp_YheCD"/>
    <property type="match status" value="1"/>
</dbReference>
<dbReference type="SUPFAM" id="SSF56059">
    <property type="entry name" value="Glutathione synthetase ATP-binding domain-like"/>
    <property type="match status" value="1"/>
</dbReference>
<comment type="caution">
    <text evidence="1">The sequence shown here is derived from an EMBL/GenBank/DDBJ whole genome shotgun (WGS) entry which is preliminary data.</text>
</comment>
<dbReference type="EMBL" id="QWVS01000016">
    <property type="protein sequence ID" value="RID86125.1"/>
    <property type="molecule type" value="Genomic_DNA"/>
</dbReference>
<dbReference type="AlphaFoldDB" id="A0A398B831"/>
<dbReference type="Gene3D" id="3.30.470.20">
    <property type="entry name" value="ATP-grasp fold, B domain"/>
    <property type="match status" value="1"/>
</dbReference>
<organism evidence="1 2">
    <name type="scientific">Peribacillus asahii</name>
    <dbReference type="NCBI Taxonomy" id="228899"/>
    <lineage>
        <taxon>Bacteria</taxon>
        <taxon>Bacillati</taxon>
        <taxon>Bacillota</taxon>
        <taxon>Bacilli</taxon>
        <taxon>Bacillales</taxon>
        <taxon>Bacillaceae</taxon>
        <taxon>Peribacillus</taxon>
    </lineage>
</organism>
<proteinExistence type="predicted"/>
<protein>
    <submittedName>
        <fullName evidence="1">YheC/YheD family protein</fullName>
    </submittedName>
</protein>
<accession>A0A398B831</accession>
<keyword evidence="2" id="KW-1185">Reference proteome</keyword>
<gene>
    <name evidence="1" type="ORF">D1953_10140</name>
</gene>
<dbReference type="RefSeq" id="WP_119117062.1">
    <property type="nucleotide sequence ID" value="NZ_QWVS01000016.1"/>
</dbReference>
<dbReference type="InterPro" id="IPR026838">
    <property type="entry name" value="YheC/D"/>
</dbReference>
<evidence type="ECO:0000313" key="1">
    <source>
        <dbReference type="EMBL" id="RID86125.1"/>
    </source>
</evidence>
<reference evidence="1 2" key="1">
    <citation type="submission" date="2018-08" db="EMBL/GenBank/DDBJ databases">
        <title>Bacillus jemisoniae sp. nov., Bacillus chryseoplanitiae sp. nov., Bacillus resnikiae sp. nov., and Bacillus frankliniae sp. nov., isolated from Viking spacecraft and associated surfaces.</title>
        <authorList>
            <person name="Seuylemezian A."/>
            <person name="Vaishampayan P."/>
        </authorList>
    </citation>
    <scope>NUCLEOTIDE SEQUENCE [LARGE SCALE GENOMIC DNA]</scope>
    <source>
        <strain evidence="1 2">MA001</strain>
    </source>
</reference>
<name>A0A398B831_9BACI</name>
<evidence type="ECO:0000313" key="2">
    <source>
        <dbReference type="Proteomes" id="UP000266016"/>
    </source>
</evidence>